<dbReference type="SUPFAM" id="SSF46689">
    <property type="entry name" value="Homeodomain-like"/>
    <property type="match status" value="1"/>
</dbReference>
<accession>A0A4Z0JI75</accession>
<proteinExistence type="predicted"/>
<dbReference type="OrthoDB" id="2329191at2"/>
<sequence>MTARTLSKEKVITAAIQIINQEDNLTFSKLGRLVGTRSQAIYNYFPDVLAVRVSVAADFYDKLAQRLEVDLLGLTGKQAIKAFCHVCVQFSLGQYVMVQQIIDIPADHLHDEPLNSSFRNIYEILHRYLKPLIPDEKRQMVFSRMLRNLIIGQIINVGSGRYTNTPISKRDSFDDMLELILLSL</sequence>
<comment type="caution">
    <text evidence="1">The sequence shown here is derived from an EMBL/GenBank/DDBJ whole genome shotgun (WGS) entry which is preliminary data.</text>
</comment>
<protein>
    <submittedName>
        <fullName evidence="1">TetR/AcrR family transcriptional regulator</fullName>
    </submittedName>
</protein>
<reference evidence="1 2" key="1">
    <citation type="submission" date="2018-10" db="EMBL/GenBank/DDBJ databases">
        <title>Lactobacillus sp. R7 and Lactobacillus sp. R19 isolated from fermented mustard green product of Taiwan.</title>
        <authorList>
            <person name="Lin S.-T."/>
        </authorList>
    </citation>
    <scope>NUCLEOTIDE SEQUENCE [LARGE SCALE GENOMIC DNA]</scope>
    <source>
        <strain evidence="1 2">BCRC 81127</strain>
    </source>
</reference>
<keyword evidence="2" id="KW-1185">Reference proteome</keyword>
<organism evidence="1 2">
    <name type="scientific">Companilactobacillus suantsaicola</name>
    <dbReference type="NCBI Taxonomy" id="2487723"/>
    <lineage>
        <taxon>Bacteria</taxon>
        <taxon>Bacillati</taxon>
        <taxon>Bacillota</taxon>
        <taxon>Bacilli</taxon>
        <taxon>Lactobacillales</taxon>
        <taxon>Lactobacillaceae</taxon>
        <taxon>Companilactobacillus</taxon>
    </lineage>
</organism>
<dbReference type="AlphaFoldDB" id="A0A4Z0JI75"/>
<evidence type="ECO:0000313" key="1">
    <source>
        <dbReference type="EMBL" id="TGD22711.1"/>
    </source>
</evidence>
<dbReference type="InterPro" id="IPR009057">
    <property type="entry name" value="Homeodomain-like_sf"/>
</dbReference>
<evidence type="ECO:0000313" key="2">
    <source>
        <dbReference type="Proteomes" id="UP000298021"/>
    </source>
</evidence>
<dbReference type="EMBL" id="RKLY01000019">
    <property type="protein sequence ID" value="TGD22711.1"/>
    <property type="molecule type" value="Genomic_DNA"/>
</dbReference>
<name>A0A4Z0JI75_9LACO</name>
<gene>
    <name evidence="1" type="ORF">EGT49_07990</name>
</gene>
<dbReference type="Gene3D" id="1.10.357.10">
    <property type="entry name" value="Tetracycline Repressor, domain 2"/>
    <property type="match status" value="1"/>
</dbReference>
<dbReference type="Proteomes" id="UP000298021">
    <property type="component" value="Unassembled WGS sequence"/>
</dbReference>
<dbReference type="RefSeq" id="WP_135373206.1">
    <property type="nucleotide sequence ID" value="NZ_RKLY01000019.1"/>
</dbReference>